<reference evidence="2" key="2">
    <citation type="submission" date="2020-11" db="EMBL/GenBank/DDBJ databases">
        <authorList>
            <consortium name="DOE Joint Genome Institute"/>
            <person name="Kuo A."/>
            <person name="Miyauchi S."/>
            <person name="Kiss E."/>
            <person name="Drula E."/>
            <person name="Kohler A."/>
            <person name="Sanchez-Garcia M."/>
            <person name="Andreopoulos B."/>
            <person name="Barry K.W."/>
            <person name="Bonito G."/>
            <person name="Buee M."/>
            <person name="Carver A."/>
            <person name="Chen C."/>
            <person name="Cichocki N."/>
            <person name="Clum A."/>
            <person name="Culley D."/>
            <person name="Crous P.W."/>
            <person name="Fauchery L."/>
            <person name="Girlanda M."/>
            <person name="Hayes R."/>
            <person name="Keri Z."/>
            <person name="Labutti K."/>
            <person name="Lipzen A."/>
            <person name="Lombard V."/>
            <person name="Magnuson J."/>
            <person name="Maillard F."/>
            <person name="Morin E."/>
            <person name="Murat C."/>
            <person name="Nolan M."/>
            <person name="Ohm R."/>
            <person name="Pangilinan J."/>
            <person name="Pereira M."/>
            <person name="Perotto S."/>
            <person name="Peter M."/>
            <person name="Riley R."/>
            <person name="Sitrit Y."/>
            <person name="Stielow B."/>
            <person name="Szollosi G."/>
            <person name="Zifcakova L."/>
            <person name="Stursova M."/>
            <person name="Spatafora J.W."/>
            <person name="Tedersoo L."/>
            <person name="Vaario L.-M."/>
            <person name="Yamada A."/>
            <person name="Yan M."/>
            <person name="Wang P."/>
            <person name="Xu J."/>
            <person name="Bruns T."/>
            <person name="Baldrian P."/>
            <person name="Vilgalys R."/>
            <person name="Henrissat B."/>
            <person name="Grigoriev I.V."/>
            <person name="Hibbett D."/>
            <person name="Nagy L.G."/>
            <person name="Martin F.M."/>
        </authorList>
    </citation>
    <scope>NUCLEOTIDE SEQUENCE</scope>
    <source>
        <strain evidence="2">UH-Tt-Lm1</strain>
    </source>
</reference>
<proteinExistence type="predicted"/>
<accession>A0A9P6H4M9</accession>
<feature type="compositionally biased region" description="Basic and acidic residues" evidence="1">
    <location>
        <begin position="285"/>
        <end position="300"/>
    </location>
</feature>
<keyword evidence="3" id="KW-1185">Reference proteome</keyword>
<feature type="compositionally biased region" description="Basic and acidic residues" evidence="1">
    <location>
        <begin position="312"/>
        <end position="325"/>
    </location>
</feature>
<dbReference type="AlphaFoldDB" id="A0A9P6H4M9"/>
<evidence type="ECO:0000313" key="2">
    <source>
        <dbReference type="EMBL" id="KAF9778423.1"/>
    </source>
</evidence>
<evidence type="ECO:0000313" key="3">
    <source>
        <dbReference type="Proteomes" id="UP000736335"/>
    </source>
</evidence>
<name>A0A9P6H4M9_9AGAM</name>
<feature type="region of interest" description="Disordered" evidence="1">
    <location>
        <begin position="273"/>
        <end position="325"/>
    </location>
</feature>
<evidence type="ECO:0000256" key="1">
    <source>
        <dbReference type="SAM" id="MobiDB-lite"/>
    </source>
</evidence>
<comment type="caution">
    <text evidence="2">The sequence shown here is derived from an EMBL/GenBank/DDBJ whole genome shotgun (WGS) entry which is preliminary data.</text>
</comment>
<protein>
    <submittedName>
        <fullName evidence="2">Uncharacterized protein</fullName>
    </submittedName>
</protein>
<dbReference type="Proteomes" id="UP000736335">
    <property type="component" value="Unassembled WGS sequence"/>
</dbReference>
<dbReference type="EMBL" id="WIUZ02000023">
    <property type="protein sequence ID" value="KAF9778423.1"/>
    <property type="molecule type" value="Genomic_DNA"/>
</dbReference>
<gene>
    <name evidence="2" type="ORF">BJ322DRAFT_497312</name>
</gene>
<sequence length="442" mass="48987">MVVVLSGTNRRPNKAKLSLSCIIGSYLSRGELGGKSIPHPPNSVHSTLSILHSSFSLQPAFMAYHNNQEDPSFYPTSTTEFGPYPSLQEPPAVDLFHGQGHDILRERWGMAPWEGPLPSLPTSLPQEANFGSVAGATSVTTGLSDYDLPPWIYCDQWPTVPQRPEVNFLDADASFTESAGGSGAFAAIPTPSSVPFHHWEENQNEPSTSTFDWNVNTSSQSGFGPARTGRVSSGRFQPYRTSRAHENEHGNTEVHQPTAVPPHVLHFGFPKTQPTGGTIPEATADADKTQPLTEEKEVPAPKRTRLANGQGKPREARKREQADSRELRSLIQRWKGLQTKPSLERALSFAVEYIPTVRAAVYQLPRLATGATEPLPESSKRARNERIRRDAERRRYEELSRYYQLDSNSGEEVWKRPPLLMEVLQDLKVRHPPPGLANAPIP</sequence>
<dbReference type="OrthoDB" id="3328115at2759"/>
<reference evidence="2" key="1">
    <citation type="journal article" date="2020" name="Nat. Commun.">
        <title>Large-scale genome sequencing of mycorrhizal fungi provides insights into the early evolution of symbiotic traits.</title>
        <authorList>
            <person name="Miyauchi S."/>
            <person name="Kiss E."/>
            <person name="Kuo A."/>
            <person name="Drula E."/>
            <person name="Kohler A."/>
            <person name="Sanchez-Garcia M."/>
            <person name="Morin E."/>
            <person name="Andreopoulos B."/>
            <person name="Barry K.W."/>
            <person name="Bonito G."/>
            <person name="Buee M."/>
            <person name="Carver A."/>
            <person name="Chen C."/>
            <person name="Cichocki N."/>
            <person name="Clum A."/>
            <person name="Culley D."/>
            <person name="Crous P.W."/>
            <person name="Fauchery L."/>
            <person name="Girlanda M."/>
            <person name="Hayes R.D."/>
            <person name="Keri Z."/>
            <person name="LaButti K."/>
            <person name="Lipzen A."/>
            <person name="Lombard V."/>
            <person name="Magnuson J."/>
            <person name="Maillard F."/>
            <person name="Murat C."/>
            <person name="Nolan M."/>
            <person name="Ohm R.A."/>
            <person name="Pangilinan J."/>
            <person name="Pereira M.F."/>
            <person name="Perotto S."/>
            <person name="Peter M."/>
            <person name="Pfister S."/>
            <person name="Riley R."/>
            <person name="Sitrit Y."/>
            <person name="Stielow J.B."/>
            <person name="Szollosi G."/>
            <person name="Zifcakova L."/>
            <person name="Stursova M."/>
            <person name="Spatafora J.W."/>
            <person name="Tedersoo L."/>
            <person name="Vaario L.M."/>
            <person name="Yamada A."/>
            <person name="Yan M."/>
            <person name="Wang P."/>
            <person name="Xu J."/>
            <person name="Bruns T."/>
            <person name="Baldrian P."/>
            <person name="Vilgalys R."/>
            <person name="Dunand C."/>
            <person name="Henrissat B."/>
            <person name="Grigoriev I.V."/>
            <person name="Hibbett D."/>
            <person name="Nagy L.G."/>
            <person name="Martin F.M."/>
        </authorList>
    </citation>
    <scope>NUCLEOTIDE SEQUENCE</scope>
    <source>
        <strain evidence="2">UH-Tt-Lm1</strain>
    </source>
</reference>
<organism evidence="2 3">
    <name type="scientific">Thelephora terrestris</name>
    <dbReference type="NCBI Taxonomy" id="56493"/>
    <lineage>
        <taxon>Eukaryota</taxon>
        <taxon>Fungi</taxon>
        <taxon>Dikarya</taxon>
        <taxon>Basidiomycota</taxon>
        <taxon>Agaricomycotina</taxon>
        <taxon>Agaricomycetes</taxon>
        <taxon>Thelephorales</taxon>
        <taxon>Thelephoraceae</taxon>
        <taxon>Thelephora</taxon>
    </lineage>
</organism>